<reference evidence="7" key="1">
    <citation type="submission" date="2018-05" db="EMBL/GenBank/DDBJ databases">
        <authorList>
            <person name="Lanie J.A."/>
            <person name="Ng W.-L."/>
            <person name="Kazmierczak K.M."/>
            <person name="Andrzejewski T.M."/>
            <person name="Davidsen T.M."/>
            <person name="Wayne K.J."/>
            <person name="Tettelin H."/>
            <person name="Glass J.I."/>
            <person name="Rusch D."/>
            <person name="Podicherti R."/>
            <person name="Tsui H.-C.T."/>
            <person name="Winkler M.E."/>
        </authorList>
    </citation>
    <scope>NUCLEOTIDE SEQUENCE</scope>
</reference>
<keyword evidence="3" id="KW-0378">Hydrolase</keyword>
<dbReference type="InterPro" id="IPR001375">
    <property type="entry name" value="Peptidase_S9_cat"/>
</dbReference>
<accession>A0A381SLN2</accession>
<evidence type="ECO:0000256" key="1">
    <source>
        <dbReference type="ARBA" id="ARBA00005228"/>
    </source>
</evidence>
<dbReference type="GO" id="GO:0004252">
    <property type="term" value="F:serine-type endopeptidase activity"/>
    <property type="evidence" value="ECO:0007669"/>
    <property type="project" value="InterPro"/>
</dbReference>
<dbReference type="InterPro" id="IPR029058">
    <property type="entry name" value="AB_hydrolase_fold"/>
</dbReference>
<feature type="domain" description="Peptidase S9 prolyl oligopeptidase catalytic" evidence="5">
    <location>
        <begin position="482"/>
        <end position="693"/>
    </location>
</feature>
<dbReference type="PRINTS" id="PR00862">
    <property type="entry name" value="PROLIGOPTASE"/>
</dbReference>
<dbReference type="Pfam" id="PF02897">
    <property type="entry name" value="Peptidase_S9_N"/>
    <property type="match status" value="1"/>
</dbReference>
<evidence type="ECO:0000259" key="6">
    <source>
        <dbReference type="Pfam" id="PF02897"/>
    </source>
</evidence>
<keyword evidence="2" id="KW-0645">Protease</keyword>
<dbReference type="Pfam" id="PF00326">
    <property type="entry name" value="Peptidase_S9"/>
    <property type="match status" value="1"/>
</dbReference>
<comment type="similarity">
    <text evidence="1">Belongs to the peptidase S9A family.</text>
</comment>
<dbReference type="Gene3D" id="3.40.50.1820">
    <property type="entry name" value="alpha/beta hydrolase"/>
    <property type="match status" value="1"/>
</dbReference>
<dbReference type="PANTHER" id="PTHR11757:SF19">
    <property type="entry name" value="PROLYL ENDOPEPTIDASE-LIKE"/>
    <property type="match status" value="1"/>
</dbReference>
<evidence type="ECO:0000313" key="7">
    <source>
        <dbReference type="EMBL" id="SVA03247.1"/>
    </source>
</evidence>
<keyword evidence="4" id="KW-0720">Serine protease</keyword>
<sequence length="697" mass="80317">MTNIPKLKKIESVKTYHGLEHKDEYSYVDQAHNILEVLKDPSKVIPGVRKYIDENNERTKQYFSDVKDLQEKLFSEIKGKIRLDDTSLKFKDKRFYYWAKTEKKDDYGKRVRQLIDGSKPEEVFWDGDLEKKRLKAEYFSTGSTSVSHCDNFLAYSLDLQGSEYYTIYLRDLNTGQELKDIIPNTSGSITWSLDSKSFFYSKLDKFHRPRSIYKHTLGTKVADDKLIYEEKDDSFTCAIGLSSDEKYFIISTGNHREYEAHFFLCSQEDPKPILFQKRKKEVRYSIDFWKDGYIYIHTNENAEDYKILRCKIDNINEKEEFISAKKGTIIGGLEFLDDYILRGEKSNAISKLYVRNIKTNSEEEIKISEEEIGCIGVSLLQKDTNTSRIRVSWESMKTPDRIYEYEIESKSKKLVKELEIPSGHDPKKYVVERLTIKSHDGASVPITLVRKKDTKLDGKNKLVLFFYGAYGHSIDPTWSSSRFCLIDRGFIYAIAHVRGGKELGEAHHTEAIRLKKKNTFHDVIAVCNHLINHKYTHKGGICTYSGSAGGTTGAAVANMAPELFFSILLLVPFCDVLTTMCNRALPLTPSEERLWASPLESKENFLYIKSYSPYENLSSIAYPNMFITSSLFDSRVIYSEVIKYHARLHDRKTDNNVQLLKCRTEPSSHGGLSGRDNSIKELAEEFSFILKTADIVS</sequence>
<dbReference type="InterPro" id="IPR051543">
    <property type="entry name" value="Serine_Peptidase_S9A"/>
</dbReference>
<dbReference type="InterPro" id="IPR002470">
    <property type="entry name" value="Peptidase_S9A"/>
</dbReference>
<feature type="domain" description="Peptidase S9A N-terminal" evidence="6">
    <location>
        <begin position="5"/>
        <end position="417"/>
    </location>
</feature>
<dbReference type="EMBL" id="UINC01003087">
    <property type="protein sequence ID" value="SVA03247.1"/>
    <property type="molecule type" value="Genomic_DNA"/>
</dbReference>
<organism evidence="7">
    <name type="scientific">marine metagenome</name>
    <dbReference type="NCBI Taxonomy" id="408172"/>
    <lineage>
        <taxon>unclassified sequences</taxon>
        <taxon>metagenomes</taxon>
        <taxon>ecological metagenomes</taxon>
    </lineage>
</organism>
<evidence type="ECO:0000259" key="5">
    <source>
        <dbReference type="Pfam" id="PF00326"/>
    </source>
</evidence>
<dbReference type="SUPFAM" id="SSF53474">
    <property type="entry name" value="alpha/beta-Hydrolases"/>
    <property type="match status" value="1"/>
</dbReference>
<evidence type="ECO:0000256" key="2">
    <source>
        <dbReference type="ARBA" id="ARBA00022670"/>
    </source>
</evidence>
<name>A0A381SLN2_9ZZZZ</name>
<gene>
    <name evidence="7" type="ORF">METZ01_LOCUS56101</name>
</gene>
<evidence type="ECO:0000256" key="4">
    <source>
        <dbReference type="ARBA" id="ARBA00022825"/>
    </source>
</evidence>
<dbReference type="SUPFAM" id="SSF50993">
    <property type="entry name" value="Peptidase/esterase 'gauge' domain"/>
    <property type="match status" value="1"/>
</dbReference>
<evidence type="ECO:0000256" key="3">
    <source>
        <dbReference type="ARBA" id="ARBA00022801"/>
    </source>
</evidence>
<evidence type="ECO:0008006" key="8">
    <source>
        <dbReference type="Google" id="ProtNLM"/>
    </source>
</evidence>
<dbReference type="AlphaFoldDB" id="A0A381SLN2"/>
<dbReference type="GO" id="GO:0006508">
    <property type="term" value="P:proteolysis"/>
    <property type="evidence" value="ECO:0007669"/>
    <property type="project" value="UniProtKB-KW"/>
</dbReference>
<dbReference type="PANTHER" id="PTHR11757">
    <property type="entry name" value="PROTEASE FAMILY S9A OLIGOPEPTIDASE"/>
    <property type="match status" value="1"/>
</dbReference>
<dbReference type="Gene3D" id="2.130.10.120">
    <property type="entry name" value="Prolyl oligopeptidase, N-terminal domain"/>
    <property type="match status" value="1"/>
</dbReference>
<dbReference type="InterPro" id="IPR023302">
    <property type="entry name" value="Pept_S9A_N"/>
</dbReference>
<proteinExistence type="inferred from homology"/>
<protein>
    <recommendedName>
        <fullName evidence="8">Peptidase S9 prolyl oligopeptidase catalytic domain-containing protein</fullName>
    </recommendedName>
</protein>